<feature type="compositionally biased region" description="Pro residues" evidence="1">
    <location>
        <begin position="531"/>
        <end position="540"/>
    </location>
</feature>
<gene>
    <name evidence="3" type="ORF">SCHPADRAFT_881506</name>
</gene>
<evidence type="ECO:0000256" key="1">
    <source>
        <dbReference type="SAM" id="MobiDB-lite"/>
    </source>
</evidence>
<evidence type="ECO:0000259" key="2">
    <source>
        <dbReference type="Pfam" id="PF12735"/>
    </source>
</evidence>
<dbReference type="EMBL" id="KQ086131">
    <property type="protein sequence ID" value="KLO07583.1"/>
    <property type="molecule type" value="Genomic_DNA"/>
</dbReference>
<evidence type="ECO:0000313" key="4">
    <source>
        <dbReference type="Proteomes" id="UP000053477"/>
    </source>
</evidence>
<proteinExistence type="predicted"/>
<dbReference type="Proteomes" id="UP000053477">
    <property type="component" value="Unassembled WGS sequence"/>
</dbReference>
<dbReference type="GO" id="GO:0005802">
    <property type="term" value="C:trans-Golgi network"/>
    <property type="evidence" value="ECO:0007669"/>
    <property type="project" value="TreeGrafter"/>
</dbReference>
<dbReference type="PANTHER" id="PTHR28159:SF1">
    <property type="entry name" value="TRAFFICKING PROTEIN PARTICLE COMPLEX II-SPECIFIC SUBUNIT 65"/>
    <property type="match status" value="1"/>
</dbReference>
<feature type="compositionally biased region" description="Polar residues" evidence="1">
    <location>
        <begin position="749"/>
        <end position="759"/>
    </location>
</feature>
<feature type="compositionally biased region" description="Polar residues" evidence="1">
    <location>
        <begin position="620"/>
        <end position="647"/>
    </location>
</feature>
<dbReference type="OrthoDB" id="24630at2759"/>
<dbReference type="InParanoid" id="A0A0H2RDI8"/>
<name>A0A0H2RDI8_9AGAM</name>
<dbReference type="Pfam" id="PF12735">
    <property type="entry name" value="IgD3_Trs65"/>
    <property type="match status" value="1"/>
</dbReference>
<dbReference type="GO" id="GO:0006891">
    <property type="term" value="P:intra-Golgi vesicle-mediated transport"/>
    <property type="evidence" value="ECO:0007669"/>
    <property type="project" value="InterPro"/>
</dbReference>
<feature type="region of interest" description="Disordered" evidence="1">
    <location>
        <begin position="740"/>
        <end position="771"/>
    </location>
</feature>
<feature type="compositionally biased region" description="Polar residues" evidence="1">
    <location>
        <begin position="564"/>
        <end position="580"/>
    </location>
</feature>
<feature type="region of interest" description="Disordered" evidence="1">
    <location>
        <begin position="515"/>
        <end position="648"/>
    </location>
</feature>
<feature type="domain" description="Trafficking protein particle complex II-specific subunit 65 IgD3" evidence="2">
    <location>
        <begin position="774"/>
        <end position="825"/>
    </location>
</feature>
<dbReference type="GO" id="GO:1990071">
    <property type="term" value="C:TRAPPII protein complex"/>
    <property type="evidence" value="ECO:0007669"/>
    <property type="project" value="InterPro"/>
</dbReference>
<dbReference type="STRING" id="27342.A0A0H2RDI8"/>
<organism evidence="3 4">
    <name type="scientific">Schizopora paradoxa</name>
    <dbReference type="NCBI Taxonomy" id="27342"/>
    <lineage>
        <taxon>Eukaryota</taxon>
        <taxon>Fungi</taxon>
        <taxon>Dikarya</taxon>
        <taxon>Basidiomycota</taxon>
        <taxon>Agaricomycotina</taxon>
        <taxon>Agaricomycetes</taxon>
        <taxon>Hymenochaetales</taxon>
        <taxon>Schizoporaceae</taxon>
        <taxon>Schizopora</taxon>
    </lineage>
</organism>
<dbReference type="InterPro" id="IPR024662">
    <property type="entry name" value="Trs65"/>
</dbReference>
<dbReference type="AlphaFoldDB" id="A0A0H2RDI8"/>
<protein>
    <recommendedName>
        <fullName evidence="2">Trafficking protein particle complex II-specific subunit 65 IgD3 domain-containing protein</fullName>
    </recommendedName>
</protein>
<evidence type="ECO:0000313" key="3">
    <source>
        <dbReference type="EMBL" id="KLO07583.1"/>
    </source>
</evidence>
<dbReference type="InterPro" id="IPR055420">
    <property type="entry name" value="IgD3_Trs65"/>
</dbReference>
<sequence>MTEEVFKNCSLDIIVPNSVIELPDVDRSHEGDAWIDRLSDAGERTGAFFDERLSFFLLLRFTENDVEPESATNSPPKLLLSFLSHLQVTIESLYIPSSPDITSPSQASAPLLQINRPGGSARPRLGDIDLKLPMFPPQTPSPVPTTTEVDKRYAFSDGTPLKSFVWGEDNADAMDAFRLIWSERESKWIAVYGIALAVVFVRTNFPDPLLCLTLSITLRDKPVASTQARRALTDLVEAAGSLPSLTESKPPLRASRHDISQSSHGGILEEINLLEGLISDPLKANANSLYLPSTRLPSAVRQAYSLPPLTPSTPIPSASTPSKALPVLRKSFRKTVSTISGFHVRMRTVFIPHIYIPGDSEDGFAGNEAANEESTVVLSVEVQTSDDIETGFAIESVKVAIGGDGAKSRLISWGEKGPSDTTGIFPILMRPAEQYNLLYAVSFLRPAELDLPTGAMMRDSMIFQRSVSILINGRPFQMTDGRALDQENLTYPTIPFLSRWNCILDLTPRRNRDSYHTADNLPTSNNALPFPMSPFPPASPHPSALHDQLSANFLASPQKGPSLHPNQRLDSLPHSRSITPSRPGPSGRLTPLGKLDVKHRPPSFVQSALSPPLPPLPPGGQSTPTASYTGQSYPPNGGTTPRPQSIVPSFGQMATIGMGASASRAHFNAPGQPQTPGPRLLAGERVADEQEGADFVVSVHLIPPEGDASTSSSQQHIHPLDEFSLEIFVFNRSKYPRTLEATYPDKKNSAGQKRTSSNGVREGSSAPVTPGFTPLESRIRIGPLAQSSCQSVRMRFLAILPGIHSIDGLVLTDVETGHATNLRSVLDFAVVPKDNDAS</sequence>
<keyword evidence="4" id="KW-1185">Reference proteome</keyword>
<reference evidence="3 4" key="1">
    <citation type="submission" date="2015-04" db="EMBL/GenBank/DDBJ databases">
        <title>Complete genome sequence of Schizopora paradoxa KUC8140, a cosmopolitan wood degrader in East Asia.</title>
        <authorList>
            <consortium name="DOE Joint Genome Institute"/>
            <person name="Min B."/>
            <person name="Park H."/>
            <person name="Jang Y."/>
            <person name="Kim J.-J."/>
            <person name="Kim K.H."/>
            <person name="Pangilinan J."/>
            <person name="Lipzen A."/>
            <person name="Riley R."/>
            <person name="Grigoriev I.V."/>
            <person name="Spatafora J.W."/>
            <person name="Choi I.-G."/>
        </authorList>
    </citation>
    <scope>NUCLEOTIDE SEQUENCE [LARGE SCALE GENOMIC DNA]</scope>
    <source>
        <strain evidence="3 4">KUC8140</strain>
    </source>
</reference>
<dbReference type="PANTHER" id="PTHR28159">
    <property type="entry name" value="TRAFFICKING PROTEIN PARTICLE COMPLEX II-SPECIFIC SUBUNIT 65"/>
    <property type="match status" value="1"/>
</dbReference>
<accession>A0A0H2RDI8</accession>